<accession>A0A4R6T2U1</accession>
<reference evidence="1 2" key="1">
    <citation type="submission" date="2019-03" db="EMBL/GenBank/DDBJ databases">
        <title>Genomic Encyclopedia of Archaeal and Bacterial Type Strains, Phase II (KMG-II): from individual species to whole genera.</title>
        <authorList>
            <person name="Goeker M."/>
        </authorList>
    </citation>
    <scope>NUCLEOTIDE SEQUENCE [LARGE SCALE GENOMIC DNA]</scope>
    <source>
        <strain evidence="1 2">DSM 19035</strain>
    </source>
</reference>
<name>A0A4R6T2U1_9SPHI</name>
<evidence type="ECO:0000313" key="2">
    <source>
        <dbReference type="Proteomes" id="UP000295620"/>
    </source>
</evidence>
<dbReference type="PANTHER" id="PTHR46191:SF2">
    <property type="entry name" value="HALOACID DEHALOGENASE-LIKE HYDROLASE DOMAIN-CONTAINING PROTEIN 3"/>
    <property type="match status" value="1"/>
</dbReference>
<dbReference type="InterPro" id="IPR051828">
    <property type="entry name" value="HAD-like_hydrolase_domain"/>
</dbReference>
<dbReference type="SFLD" id="SFLDG01129">
    <property type="entry name" value="C1.5:_HAD__Beta-PGM__Phosphata"/>
    <property type="match status" value="1"/>
</dbReference>
<evidence type="ECO:0000313" key="1">
    <source>
        <dbReference type="EMBL" id="TDQ12048.1"/>
    </source>
</evidence>
<dbReference type="Pfam" id="PF13419">
    <property type="entry name" value="HAD_2"/>
    <property type="match status" value="1"/>
</dbReference>
<protein>
    <submittedName>
        <fullName evidence="1">Putative hydrolase of the HAD superfamily</fullName>
    </submittedName>
</protein>
<dbReference type="SUPFAM" id="SSF56784">
    <property type="entry name" value="HAD-like"/>
    <property type="match status" value="1"/>
</dbReference>
<keyword evidence="1" id="KW-0378">Hydrolase</keyword>
<dbReference type="Proteomes" id="UP000295620">
    <property type="component" value="Unassembled WGS sequence"/>
</dbReference>
<comment type="caution">
    <text evidence="1">The sequence shown here is derived from an EMBL/GenBank/DDBJ whole genome shotgun (WGS) entry which is preliminary data.</text>
</comment>
<gene>
    <name evidence="1" type="ORF">ATK78_1179</name>
</gene>
<proteinExistence type="predicted"/>
<dbReference type="SFLD" id="SFLDS00003">
    <property type="entry name" value="Haloacid_Dehalogenase"/>
    <property type="match status" value="1"/>
</dbReference>
<dbReference type="EMBL" id="SNYC01000003">
    <property type="protein sequence ID" value="TDQ12048.1"/>
    <property type="molecule type" value="Genomic_DNA"/>
</dbReference>
<dbReference type="GO" id="GO:0016787">
    <property type="term" value="F:hydrolase activity"/>
    <property type="evidence" value="ECO:0007669"/>
    <property type="project" value="UniProtKB-KW"/>
</dbReference>
<dbReference type="Gene3D" id="3.40.50.1000">
    <property type="entry name" value="HAD superfamily/HAD-like"/>
    <property type="match status" value="1"/>
</dbReference>
<dbReference type="Gene3D" id="1.10.150.400">
    <property type="match status" value="1"/>
</dbReference>
<organism evidence="1 2">
    <name type="scientific">Pedobacter metabolipauper</name>
    <dbReference type="NCBI Taxonomy" id="425513"/>
    <lineage>
        <taxon>Bacteria</taxon>
        <taxon>Pseudomonadati</taxon>
        <taxon>Bacteroidota</taxon>
        <taxon>Sphingobacteriia</taxon>
        <taxon>Sphingobacteriales</taxon>
        <taxon>Sphingobacteriaceae</taxon>
        <taxon>Pedobacter</taxon>
    </lineage>
</organism>
<dbReference type="InterPro" id="IPR023214">
    <property type="entry name" value="HAD_sf"/>
</dbReference>
<keyword evidence="2" id="KW-1185">Reference proteome</keyword>
<dbReference type="PANTHER" id="PTHR46191">
    <property type="match status" value="1"/>
</dbReference>
<dbReference type="InterPro" id="IPR041492">
    <property type="entry name" value="HAD_2"/>
</dbReference>
<sequence length="242" mass="27852">MGLIVKKTRLEMLFYKHYSFDLWLTLIKSNPAFKIERAKYFHAHFNASNKTIEEISVIFRQVDLMVNHINERTGKNIDAEEMYLMVISIINDFSTAFQDIDIDGLYDEMEVLLLKHMPVVYCSDSIHVLYKLKESGLSTTSLLSNTGFIKGKTLRKILNHLELDVLLDFQLYSDEVRMSKPNLKFFQMMLDQIDKTKHADLNLSEIIHIGDNPFADVKGAEAIGIKSLLINSNHLTIAHLIS</sequence>
<dbReference type="AlphaFoldDB" id="A0A4R6T2U1"/>
<dbReference type="InterPro" id="IPR036412">
    <property type="entry name" value="HAD-like_sf"/>
</dbReference>